<dbReference type="Pfam" id="PF16321">
    <property type="entry name" value="Ribosom_S30AE_C"/>
    <property type="match status" value="1"/>
</dbReference>
<dbReference type="PANTHER" id="PTHR33231">
    <property type="entry name" value="30S RIBOSOMAL PROTEIN"/>
    <property type="match status" value="1"/>
</dbReference>
<dbReference type="CDD" id="cd00552">
    <property type="entry name" value="RaiA"/>
    <property type="match status" value="1"/>
</dbReference>
<comment type="caution">
    <text evidence="6">The sequence shown here is derived from an EMBL/GenBank/DDBJ whole genome shotgun (WGS) entry which is preliminary data.</text>
</comment>
<dbReference type="InterPro" id="IPR032528">
    <property type="entry name" value="Ribosom_S30AE_C"/>
</dbReference>
<dbReference type="SUPFAM" id="SSF69754">
    <property type="entry name" value="Ribosome binding protein Y (YfiA homologue)"/>
    <property type="match status" value="1"/>
</dbReference>
<dbReference type="InterPro" id="IPR050574">
    <property type="entry name" value="HPF/YfiA_ribosome-assoc"/>
</dbReference>
<evidence type="ECO:0000256" key="4">
    <source>
        <dbReference type="SAM" id="MobiDB-lite"/>
    </source>
</evidence>
<comment type="similarity">
    <text evidence="3">Belongs to the HPF/YfiA ribosome-associated protein family. Long HPF subfamily.</text>
</comment>
<dbReference type="InterPro" id="IPR003489">
    <property type="entry name" value="RHF/RaiA"/>
</dbReference>
<dbReference type="GO" id="GO:0045900">
    <property type="term" value="P:negative regulation of translational elongation"/>
    <property type="evidence" value="ECO:0007669"/>
    <property type="project" value="TreeGrafter"/>
</dbReference>
<reference evidence="6 7" key="1">
    <citation type="submission" date="2020-08" db="EMBL/GenBank/DDBJ databases">
        <title>Sequencing the genomes of 1000 actinobacteria strains.</title>
        <authorList>
            <person name="Klenk H.-P."/>
        </authorList>
    </citation>
    <scope>NUCLEOTIDE SEQUENCE [LARGE SCALE GENOMIC DNA]</scope>
    <source>
        <strain evidence="6 7">DSM 45823</strain>
    </source>
</reference>
<dbReference type="InterPro" id="IPR038416">
    <property type="entry name" value="Ribosom_S30AE_C_sf"/>
</dbReference>
<keyword evidence="1 3" id="KW-0963">Cytoplasm</keyword>
<name>A0A7W3N5K3_9ACTN</name>
<dbReference type="Gene3D" id="3.30.160.100">
    <property type="entry name" value="Ribosome hibernation promotion factor-like"/>
    <property type="match status" value="1"/>
</dbReference>
<feature type="region of interest" description="Disordered" evidence="4">
    <location>
        <begin position="101"/>
        <end position="168"/>
    </location>
</feature>
<proteinExistence type="inferred from homology"/>
<dbReference type="NCBIfam" id="TIGR00741">
    <property type="entry name" value="yfiA"/>
    <property type="match status" value="1"/>
</dbReference>
<dbReference type="Pfam" id="PF02482">
    <property type="entry name" value="Ribosomal_S30AE"/>
    <property type="match status" value="1"/>
</dbReference>
<dbReference type="FunFam" id="3.30.505.50:FF:000002">
    <property type="entry name" value="Ribosome hibernation promoting factor"/>
    <property type="match status" value="1"/>
</dbReference>
<evidence type="ECO:0000259" key="5">
    <source>
        <dbReference type="Pfam" id="PF16321"/>
    </source>
</evidence>
<dbReference type="GO" id="GO:0043024">
    <property type="term" value="F:ribosomal small subunit binding"/>
    <property type="evidence" value="ECO:0007669"/>
    <property type="project" value="TreeGrafter"/>
</dbReference>
<dbReference type="GO" id="GO:0022627">
    <property type="term" value="C:cytosolic small ribosomal subunit"/>
    <property type="evidence" value="ECO:0007669"/>
    <property type="project" value="TreeGrafter"/>
</dbReference>
<dbReference type="Gene3D" id="3.30.505.50">
    <property type="entry name" value="Sigma 54 modulation/S30EA ribosomal protein, C-terminal domain"/>
    <property type="match status" value="1"/>
</dbReference>
<sequence>MDIIVKGRHTDVNERFRQHVDGKLAKIERLNQKVIRVDVEVSEEHNPRLADRRERVEITIRSRGPAIRAEAAAEDRYGALDLAMDKLESRLRRTADRRKIHRGGNRAPAKLATMEPLPEPMPMTPGSGPAAPDLRAAETAGDVRPEESAAETAYAGTEEDTEDNLVPIPMDGNAPVVVREKFHKSTPMTIDQALYEMELVGHDFFLFRDKDSGHPSVVYRRRGWDYGVIRLLEE</sequence>
<organism evidence="6 7">
    <name type="scientific">Thermomonospora cellulosilytica</name>
    <dbReference type="NCBI Taxonomy" id="1411118"/>
    <lineage>
        <taxon>Bacteria</taxon>
        <taxon>Bacillati</taxon>
        <taxon>Actinomycetota</taxon>
        <taxon>Actinomycetes</taxon>
        <taxon>Streptosporangiales</taxon>
        <taxon>Thermomonosporaceae</taxon>
        <taxon>Thermomonospora</taxon>
    </lineage>
</organism>
<dbReference type="AlphaFoldDB" id="A0A7W3N5K3"/>
<keyword evidence="7" id="KW-1185">Reference proteome</keyword>
<dbReference type="PANTHER" id="PTHR33231:SF1">
    <property type="entry name" value="30S RIBOSOMAL PROTEIN"/>
    <property type="match status" value="1"/>
</dbReference>
<dbReference type="HAMAP" id="MF_00839">
    <property type="entry name" value="HPF"/>
    <property type="match status" value="1"/>
</dbReference>
<protein>
    <recommendedName>
        <fullName evidence="3">Ribosome hibernation promoting factor</fullName>
        <shortName evidence="3">HPF</shortName>
    </recommendedName>
</protein>
<dbReference type="InterPro" id="IPR034694">
    <property type="entry name" value="HPF_long/plastid"/>
</dbReference>
<dbReference type="Proteomes" id="UP000539313">
    <property type="component" value="Unassembled WGS sequence"/>
</dbReference>
<feature type="domain" description="Sigma 54 modulation/S30EA ribosomal protein C-terminal" evidence="5">
    <location>
        <begin position="174"/>
        <end position="228"/>
    </location>
</feature>
<comment type="function">
    <text evidence="3">Required for dimerization of active 70S ribosomes into 100S ribosomes in stationary phase; 100S ribosomes are translationally inactive and sometimes present during exponential growth.</text>
</comment>
<evidence type="ECO:0000256" key="1">
    <source>
        <dbReference type="ARBA" id="ARBA00022490"/>
    </source>
</evidence>
<dbReference type="InterPro" id="IPR036567">
    <property type="entry name" value="RHF-like"/>
</dbReference>
<dbReference type="EMBL" id="JACJII010000001">
    <property type="protein sequence ID" value="MBA9007882.1"/>
    <property type="molecule type" value="Genomic_DNA"/>
</dbReference>
<evidence type="ECO:0000313" key="6">
    <source>
        <dbReference type="EMBL" id="MBA9007882.1"/>
    </source>
</evidence>
<accession>A0A7W3N5K3</accession>
<comment type="subcellular location">
    <subcellularLocation>
        <location evidence="3">Cytoplasm</location>
    </subcellularLocation>
</comment>
<keyword evidence="2 3" id="KW-0810">Translation regulation</keyword>
<comment type="subunit">
    <text evidence="3">Interacts with 100S ribosomes.</text>
</comment>
<dbReference type="RefSeq" id="WP_119728710.1">
    <property type="nucleotide sequence ID" value="NZ_JACJII010000001.1"/>
</dbReference>
<evidence type="ECO:0000313" key="7">
    <source>
        <dbReference type="Proteomes" id="UP000539313"/>
    </source>
</evidence>
<evidence type="ECO:0000256" key="3">
    <source>
        <dbReference type="HAMAP-Rule" id="MF_00839"/>
    </source>
</evidence>
<gene>
    <name evidence="3" type="primary">hpf</name>
    <name evidence="6" type="ORF">HNR21_006764</name>
</gene>
<evidence type="ECO:0000256" key="2">
    <source>
        <dbReference type="ARBA" id="ARBA00022845"/>
    </source>
</evidence>